<keyword evidence="1" id="KW-0472">Membrane</keyword>
<dbReference type="OrthoDB" id="2389992at2759"/>
<keyword evidence="1" id="KW-0812">Transmembrane</keyword>
<keyword evidence="1" id="KW-1133">Transmembrane helix</keyword>
<feature type="transmembrane region" description="Helical" evidence="1">
    <location>
        <begin position="46"/>
        <end position="67"/>
    </location>
</feature>
<sequence length="146" mass="15507">MALTIAFGLFLVDPIRRLTGASGILAAVAVEFVHPSKSYGFLAEDVLFGSIMCCLAAAWSILGTFLSSLTRDPNDPSVAQPKVCAVLVFFLIIGCFFLSIIRIKIEKANVGGMLAATIMMLSLTTAVLNVEFTVVPTVSETACVDK</sequence>
<proteinExistence type="predicted"/>
<dbReference type="VEuPathDB" id="FungiDB:RO3G_11368"/>
<dbReference type="EMBL" id="CH476740">
    <property type="protein sequence ID" value="EIE86657.1"/>
    <property type="molecule type" value="Genomic_DNA"/>
</dbReference>
<keyword evidence="3" id="KW-1185">Reference proteome</keyword>
<accession>I1CDX7</accession>
<organism evidence="2 3">
    <name type="scientific">Rhizopus delemar (strain RA 99-880 / ATCC MYA-4621 / FGSC 9543 / NRRL 43880)</name>
    <name type="common">Mucormycosis agent</name>
    <name type="synonym">Rhizopus arrhizus var. delemar</name>
    <dbReference type="NCBI Taxonomy" id="246409"/>
    <lineage>
        <taxon>Eukaryota</taxon>
        <taxon>Fungi</taxon>
        <taxon>Fungi incertae sedis</taxon>
        <taxon>Mucoromycota</taxon>
        <taxon>Mucoromycotina</taxon>
        <taxon>Mucoromycetes</taxon>
        <taxon>Mucorales</taxon>
        <taxon>Mucorineae</taxon>
        <taxon>Rhizopodaceae</taxon>
        <taxon>Rhizopus</taxon>
    </lineage>
</organism>
<gene>
    <name evidence="2" type="ORF">RO3G_11368</name>
</gene>
<feature type="transmembrane region" description="Helical" evidence="1">
    <location>
        <begin position="108"/>
        <end position="128"/>
    </location>
</feature>
<dbReference type="InParanoid" id="I1CDX7"/>
<dbReference type="STRING" id="246409.I1CDX7"/>
<reference evidence="2 3" key="1">
    <citation type="journal article" date="2009" name="PLoS Genet.">
        <title>Genomic analysis of the basal lineage fungus Rhizopus oryzae reveals a whole-genome duplication.</title>
        <authorList>
            <person name="Ma L.-J."/>
            <person name="Ibrahim A.S."/>
            <person name="Skory C."/>
            <person name="Grabherr M.G."/>
            <person name="Burger G."/>
            <person name="Butler M."/>
            <person name="Elias M."/>
            <person name="Idnurm A."/>
            <person name="Lang B.F."/>
            <person name="Sone T."/>
            <person name="Abe A."/>
            <person name="Calvo S.E."/>
            <person name="Corrochano L.M."/>
            <person name="Engels R."/>
            <person name="Fu J."/>
            <person name="Hansberg W."/>
            <person name="Kim J.-M."/>
            <person name="Kodira C.D."/>
            <person name="Koehrsen M.J."/>
            <person name="Liu B."/>
            <person name="Miranda-Saavedra D."/>
            <person name="O'Leary S."/>
            <person name="Ortiz-Castellanos L."/>
            <person name="Poulter R."/>
            <person name="Rodriguez-Romero J."/>
            <person name="Ruiz-Herrera J."/>
            <person name="Shen Y.-Q."/>
            <person name="Zeng Q."/>
            <person name="Galagan J."/>
            <person name="Birren B.W."/>
            <person name="Cuomo C.A."/>
            <person name="Wickes B.L."/>
        </authorList>
    </citation>
    <scope>NUCLEOTIDE SEQUENCE [LARGE SCALE GENOMIC DNA]</scope>
    <source>
        <strain evidence="3">RA 99-880 / ATCC MYA-4621 / FGSC 9543 / NRRL 43880</strain>
    </source>
</reference>
<dbReference type="AlphaFoldDB" id="I1CDX7"/>
<evidence type="ECO:0000313" key="2">
    <source>
        <dbReference type="EMBL" id="EIE86657.1"/>
    </source>
</evidence>
<evidence type="ECO:0000256" key="1">
    <source>
        <dbReference type="SAM" id="Phobius"/>
    </source>
</evidence>
<dbReference type="RefSeq" id="XP_067522053.1">
    <property type="nucleotide sequence ID" value="XM_067665952.1"/>
</dbReference>
<feature type="transmembrane region" description="Helical" evidence="1">
    <location>
        <begin position="79"/>
        <end position="101"/>
    </location>
</feature>
<name>I1CDX7_RHIO9</name>
<feature type="transmembrane region" description="Helical" evidence="1">
    <location>
        <begin position="15"/>
        <end position="34"/>
    </location>
</feature>
<evidence type="ECO:0000313" key="3">
    <source>
        <dbReference type="Proteomes" id="UP000009138"/>
    </source>
</evidence>
<dbReference type="GeneID" id="93618333"/>
<dbReference type="Proteomes" id="UP000009138">
    <property type="component" value="Unassembled WGS sequence"/>
</dbReference>
<protein>
    <submittedName>
        <fullName evidence="2">Uncharacterized protein</fullName>
    </submittedName>
</protein>